<dbReference type="InterPro" id="IPR001878">
    <property type="entry name" value="Znf_CCHC"/>
</dbReference>
<keyword evidence="1" id="KW-0863">Zinc-finger</keyword>
<dbReference type="Proteomes" id="UP000235145">
    <property type="component" value="Unassembled WGS sequence"/>
</dbReference>
<feature type="domain" description="CCHC-type" evidence="3">
    <location>
        <begin position="90"/>
        <end position="104"/>
    </location>
</feature>
<organism evidence="4 5">
    <name type="scientific">Lactuca sativa</name>
    <name type="common">Garden lettuce</name>
    <dbReference type="NCBI Taxonomy" id="4236"/>
    <lineage>
        <taxon>Eukaryota</taxon>
        <taxon>Viridiplantae</taxon>
        <taxon>Streptophyta</taxon>
        <taxon>Embryophyta</taxon>
        <taxon>Tracheophyta</taxon>
        <taxon>Spermatophyta</taxon>
        <taxon>Magnoliopsida</taxon>
        <taxon>eudicotyledons</taxon>
        <taxon>Gunneridae</taxon>
        <taxon>Pentapetalae</taxon>
        <taxon>asterids</taxon>
        <taxon>campanulids</taxon>
        <taxon>Asterales</taxon>
        <taxon>Asteraceae</taxon>
        <taxon>Cichorioideae</taxon>
        <taxon>Cichorieae</taxon>
        <taxon>Lactucinae</taxon>
        <taxon>Lactuca</taxon>
    </lineage>
</organism>
<keyword evidence="1" id="KW-0479">Metal-binding</keyword>
<protein>
    <recommendedName>
        <fullName evidence="3">CCHC-type domain-containing protein</fullName>
    </recommendedName>
</protein>
<proteinExistence type="predicted"/>
<evidence type="ECO:0000256" key="2">
    <source>
        <dbReference type="SAM" id="MobiDB-lite"/>
    </source>
</evidence>
<dbReference type="SMART" id="SM00343">
    <property type="entry name" value="ZnF_C2HC"/>
    <property type="match status" value="1"/>
</dbReference>
<feature type="region of interest" description="Disordered" evidence="2">
    <location>
        <begin position="37"/>
        <end position="60"/>
    </location>
</feature>
<evidence type="ECO:0000313" key="5">
    <source>
        <dbReference type="Proteomes" id="UP000235145"/>
    </source>
</evidence>
<evidence type="ECO:0000256" key="1">
    <source>
        <dbReference type="PROSITE-ProRule" id="PRU00047"/>
    </source>
</evidence>
<comment type="caution">
    <text evidence="4">The sequence shown here is derived from an EMBL/GenBank/DDBJ whole genome shotgun (WGS) entry which is preliminary data.</text>
</comment>
<name>A0A9R1X1D8_LACSA</name>
<keyword evidence="5" id="KW-1185">Reference proteome</keyword>
<gene>
    <name evidence="4" type="ORF">LSAT_V11C700367670</name>
</gene>
<dbReference type="GO" id="GO:0003676">
    <property type="term" value="F:nucleic acid binding"/>
    <property type="evidence" value="ECO:0007669"/>
    <property type="project" value="InterPro"/>
</dbReference>
<dbReference type="GO" id="GO:0008270">
    <property type="term" value="F:zinc ion binding"/>
    <property type="evidence" value="ECO:0007669"/>
    <property type="project" value="UniProtKB-KW"/>
</dbReference>
<evidence type="ECO:0000313" key="4">
    <source>
        <dbReference type="EMBL" id="KAJ0194644.1"/>
    </source>
</evidence>
<dbReference type="Pfam" id="PF00098">
    <property type="entry name" value="zf-CCHC"/>
    <property type="match status" value="1"/>
</dbReference>
<dbReference type="AlphaFoldDB" id="A0A9R1X1D8"/>
<accession>A0A9R1X1D8</accession>
<sequence length="105" mass="12475">MTVREYTTKFMEKARVERYIWGLRTAILEVVQIQKQAREREENSQGEDRALGKRKRDGQERKVYQGYEVKQCPKCNRYHKGECNMNQKVCYKCGKQGHIAPECKT</sequence>
<dbReference type="PROSITE" id="PS50158">
    <property type="entry name" value="ZF_CCHC"/>
    <property type="match status" value="1"/>
</dbReference>
<dbReference type="EMBL" id="NBSK02000007">
    <property type="protein sequence ID" value="KAJ0194644.1"/>
    <property type="molecule type" value="Genomic_DNA"/>
</dbReference>
<keyword evidence="1" id="KW-0862">Zinc</keyword>
<evidence type="ECO:0000259" key="3">
    <source>
        <dbReference type="PROSITE" id="PS50158"/>
    </source>
</evidence>
<reference evidence="4 5" key="1">
    <citation type="journal article" date="2017" name="Nat. Commun.">
        <title>Genome assembly with in vitro proximity ligation data and whole-genome triplication in lettuce.</title>
        <authorList>
            <person name="Reyes-Chin-Wo S."/>
            <person name="Wang Z."/>
            <person name="Yang X."/>
            <person name="Kozik A."/>
            <person name="Arikit S."/>
            <person name="Song C."/>
            <person name="Xia L."/>
            <person name="Froenicke L."/>
            <person name="Lavelle D.O."/>
            <person name="Truco M.J."/>
            <person name="Xia R."/>
            <person name="Zhu S."/>
            <person name="Xu C."/>
            <person name="Xu H."/>
            <person name="Xu X."/>
            <person name="Cox K."/>
            <person name="Korf I."/>
            <person name="Meyers B.C."/>
            <person name="Michelmore R.W."/>
        </authorList>
    </citation>
    <scope>NUCLEOTIDE SEQUENCE [LARGE SCALE GENOMIC DNA]</scope>
    <source>
        <strain evidence="5">cv. Salinas</strain>
        <tissue evidence="4">Seedlings</tissue>
    </source>
</reference>